<evidence type="ECO:0000313" key="3">
    <source>
        <dbReference type="EMBL" id="OBQ52642.1"/>
    </source>
</evidence>
<dbReference type="SMART" id="SM00834">
    <property type="entry name" value="CxxC_CXXC_SSSS"/>
    <property type="match status" value="1"/>
</dbReference>
<evidence type="ECO:0000256" key="1">
    <source>
        <dbReference type="SAM" id="MobiDB-lite"/>
    </source>
</evidence>
<sequence>MPLYEYVCEDCGNEFEELVFGDETPECPACNSSNTQKLLSATKFKMSGGSISAPTGSSGGSSCSGCSGGNCSTCG</sequence>
<dbReference type="OrthoDB" id="9813321at2"/>
<reference evidence="3 4" key="1">
    <citation type="submission" date="2015-01" db="EMBL/GenBank/DDBJ databases">
        <title>Desulfovibrio sp. JC271 draft genome sequence.</title>
        <authorList>
            <person name="Shivani Y."/>
            <person name="Subhash Y."/>
            <person name="Sasikala C."/>
            <person name="Ramana C.V."/>
        </authorList>
    </citation>
    <scope>NUCLEOTIDE SEQUENCE [LARGE SCALE GENOMIC DNA]</scope>
    <source>
        <strain evidence="3 4">JC271</strain>
    </source>
</reference>
<comment type="caution">
    <text evidence="3">The sequence shown here is derived from an EMBL/GenBank/DDBJ whole genome shotgun (WGS) entry which is preliminary data.</text>
</comment>
<protein>
    <submittedName>
        <fullName evidence="3">FmdB family transcriptional regulator</fullName>
    </submittedName>
</protein>
<dbReference type="InterPro" id="IPR013429">
    <property type="entry name" value="Regulatory_FmdB_Zinc_ribbon"/>
</dbReference>
<dbReference type="AlphaFoldDB" id="A0A1B7XEP6"/>
<organism evidence="3 4">
    <name type="scientific">Halodesulfovibrio spirochaetisodalis</name>
    <dbReference type="NCBI Taxonomy" id="1560234"/>
    <lineage>
        <taxon>Bacteria</taxon>
        <taxon>Pseudomonadati</taxon>
        <taxon>Thermodesulfobacteriota</taxon>
        <taxon>Desulfovibrionia</taxon>
        <taxon>Desulfovibrionales</taxon>
        <taxon>Desulfovibrionaceae</taxon>
        <taxon>Halodesulfovibrio</taxon>
    </lineage>
</organism>
<dbReference type="PATRIC" id="fig|1560234.3.peg.3298"/>
<feature type="domain" description="Putative regulatory protein FmdB zinc ribbon" evidence="2">
    <location>
        <begin position="1"/>
        <end position="40"/>
    </location>
</feature>
<dbReference type="Pfam" id="PF09723">
    <property type="entry name" value="Zn_ribbon_8"/>
    <property type="match status" value="1"/>
</dbReference>
<accession>A0A1B7XEP6</accession>
<dbReference type="STRING" id="1560234.SP90_06620"/>
<dbReference type="NCBIfam" id="TIGR02605">
    <property type="entry name" value="CxxC_CxxC_SSSS"/>
    <property type="match status" value="1"/>
</dbReference>
<evidence type="ECO:0000313" key="4">
    <source>
        <dbReference type="Proteomes" id="UP000091979"/>
    </source>
</evidence>
<proteinExistence type="predicted"/>
<dbReference type="RefSeq" id="WP_066853823.1">
    <property type="nucleotide sequence ID" value="NZ_JXMS01000009.1"/>
</dbReference>
<gene>
    <name evidence="3" type="ORF">SP90_06620</name>
</gene>
<dbReference type="EMBL" id="JXMS01000009">
    <property type="protein sequence ID" value="OBQ52642.1"/>
    <property type="molecule type" value="Genomic_DNA"/>
</dbReference>
<feature type="region of interest" description="Disordered" evidence="1">
    <location>
        <begin position="51"/>
        <end position="75"/>
    </location>
</feature>
<evidence type="ECO:0000259" key="2">
    <source>
        <dbReference type="SMART" id="SM00834"/>
    </source>
</evidence>
<name>A0A1B7XEP6_9BACT</name>
<dbReference type="Proteomes" id="UP000091979">
    <property type="component" value="Unassembled WGS sequence"/>
</dbReference>
<keyword evidence="4" id="KW-1185">Reference proteome</keyword>